<dbReference type="InterPro" id="IPR013785">
    <property type="entry name" value="Aldolase_TIM"/>
</dbReference>
<evidence type="ECO:0000256" key="7">
    <source>
        <dbReference type="ARBA" id="ARBA00023141"/>
    </source>
</evidence>
<gene>
    <name evidence="11" type="ORF">HNR06_005259</name>
</gene>
<keyword evidence="4" id="KW-0028">Amino-acid biosynthesis</keyword>
<organism evidence="11 12">
    <name type="scientific">Nocardiopsis sinuspersici</name>
    <dbReference type="NCBI Taxonomy" id="501010"/>
    <lineage>
        <taxon>Bacteria</taxon>
        <taxon>Bacillati</taxon>
        <taxon>Actinomycetota</taxon>
        <taxon>Actinomycetes</taxon>
        <taxon>Streptosporangiales</taxon>
        <taxon>Nocardiopsidaceae</taxon>
        <taxon>Nocardiopsis</taxon>
    </lineage>
</organism>
<evidence type="ECO:0000256" key="5">
    <source>
        <dbReference type="ARBA" id="ARBA00022793"/>
    </source>
</evidence>
<keyword evidence="5" id="KW-0210">Decarboxylase</keyword>
<evidence type="ECO:0000259" key="10">
    <source>
        <dbReference type="Pfam" id="PF00218"/>
    </source>
</evidence>
<dbReference type="SUPFAM" id="SSF51366">
    <property type="entry name" value="Ribulose-phoshate binding barrel"/>
    <property type="match status" value="1"/>
</dbReference>
<dbReference type="InterPro" id="IPR013798">
    <property type="entry name" value="Indole-3-glycerol_P_synth_dom"/>
</dbReference>
<dbReference type="InterPro" id="IPR011060">
    <property type="entry name" value="RibuloseP-bd_barrel"/>
</dbReference>
<comment type="pathway">
    <text evidence="2">Amino-acid biosynthesis; L-tryptophan biosynthesis; L-tryptophan from chorismate: step 4/5.</text>
</comment>
<dbReference type="InterPro" id="IPR045186">
    <property type="entry name" value="Indole-3-glycerol_P_synth"/>
</dbReference>
<evidence type="ECO:0000256" key="6">
    <source>
        <dbReference type="ARBA" id="ARBA00022822"/>
    </source>
</evidence>
<dbReference type="GO" id="GO:0000162">
    <property type="term" value="P:L-tryptophan biosynthetic process"/>
    <property type="evidence" value="ECO:0007669"/>
    <property type="project" value="UniProtKB-UniPathway"/>
</dbReference>
<evidence type="ECO:0000256" key="2">
    <source>
        <dbReference type="ARBA" id="ARBA00004696"/>
    </source>
</evidence>
<evidence type="ECO:0000256" key="8">
    <source>
        <dbReference type="ARBA" id="ARBA00023239"/>
    </source>
</evidence>
<dbReference type="Proteomes" id="UP000584931">
    <property type="component" value="Unassembled WGS sequence"/>
</dbReference>
<protein>
    <recommendedName>
        <fullName evidence="3">indole-3-glycerol-phosphate synthase</fullName>
        <ecNumber evidence="3">4.1.1.48</ecNumber>
    </recommendedName>
</protein>
<dbReference type="AlphaFoldDB" id="A0A7Y9XJK7"/>
<dbReference type="Gene3D" id="3.20.20.70">
    <property type="entry name" value="Aldolase class I"/>
    <property type="match status" value="1"/>
</dbReference>
<feature type="domain" description="Indole-3-glycerol phosphate synthase" evidence="10">
    <location>
        <begin position="5"/>
        <end position="215"/>
    </location>
</feature>
<dbReference type="Pfam" id="PF00218">
    <property type="entry name" value="IGPS"/>
    <property type="match status" value="1"/>
</dbReference>
<dbReference type="GO" id="GO:0004640">
    <property type="term" value="F:phosphoribosylanthranilate isomerase activity"/>
    <property type="evidence" value="ECO:0007669"/>
    <property type="project" value="TreeGrafter"/>
</dbReference>
<accession>A0A7Y9XJK7</accession>
<evidence type="ECO:0000256" key="9">
    <source>
        <dbReference type="SAM" id="MobiDB-lite"/>
    </source>
</evidence>
<feature type="compositionally biased region" description="Gly residues" evidence="9">
    <location>
        <begin position="271"/>
        <end position="280"/>
    </location>
</feature>
<feature type="compositionally biased region" description="Basic and acidic residues" evidence="9">
    <location>
        <begin position="253"/>
        <end position="267"/>
    </location>
</feature>
<comment type="caution">
    <text evidence="11">The sequence shown here is derived from an EMBL/GenBank/DDBJ whole genome shotgun (WGS) entry which is preliminary data.</text>
</comment>
<evidence type="ECO:0000256" key="4">
    <source>
        <dbReference type="ARBA" id="ARBA00022605"/>
    </source>
</evidence>
<evidence type="ECO:0000313" key="11">
    <source>
        <dbReference type="EMBL" id="NYH55670.1"/>
    </source>
</evidence>
<dbReference type="UniPathway" id="UPA00035">
    <property type="reaction ID" value="UER00043"/>
</dbReference>
<dbReference type="PANTHER" id="PTHR22854:SF2">
    <property type="entry name" value="INDOLE-3-GLYCEROL-PHOSPHATE SYNTHASE"/>
    <property type="match status" value="1"/>
</dbReference>
<evidence type="ECO:0000256" key="3">
    <source>
        <dbReference type="ARBA" id="ARBA00012362"/>
    </source>
</evidence>
<dbReference type="EC" id="4.1.1.48" evidence="3"/>
<feature type="region of interest" description="Disordered" evidence="9">
    <location>
        <begin position="235"/>
        <end position="303"/>
    </location>
</feature>
<dbReference type="PANTHER" id="PTHR22854">
    <property type="entry name" value="TRYPTOPHAN BIOSYNTHESIS PROTEIN"/>
    <property type="match status" value="1"/>
</dbReference>
<sequence>MTSRFVEALVGADLPVVMEIKRRAPDGSELLRGRTVAQVVTAYEEAGAPCLSVVTGRWFGGSEALLAEVATLTALPVLRKDFVTSGRGLARSRDLGASAVLLTSTLLAHSTLCRLVDRALDLGLTPFVEVATEAEALRVPRAGECVVAVNNKDIRARERGAAELERSRELLTAVRLGGTPCPVSASGIDHPVDAAELLASGYAGLLVGTGLLGRARPRDWCQEFDRHRAAVTRRPCRRVFGPDTGYGEPGPSTRRDPRSSHDDSDHRSHGKGGTSRGGRGPAVRGEGTGPDPCSWERTTARRA</sequence>
<dbReference type="EMBL" id="JACCHL010000001">
    <property type="protein sequence ID" value="NYH55670.1"/>
    <property type="molecule type" value="Genomic_DNA"/>
</dbReference>
<dbReference type="GO" id="GO:0004425">
    <property type="term" value="F:indole-3-glycerol-phosphate synthase activity"/>
    <property type="evidence" value="ECO:0007669"/>
    <property type="project" value="UniProtKB-EC"/>
</dbReference>
<comment type="catalytic activity">
    <reaction evidence="1">
        <text>1-(2-carboxyphenylamino)-1-deoxy-D-ribulose 5-phosphate + H(+) = (1S,2R)-1-C-(indol-3-yl)glycerol 3-phosphate + CO2 + H2O</text>
        <dbReference type="Rhea" id="RHEA:23476"/>
        <dbReference type="ChEBI" id="CHEBI:15377"/>
        <dbReference type="ChEBI" id="CHEBI:15378"/>
        <dbReference type="ChEBI" id="CHEBI:16526"/>
        <dbReference type="ChEBI" id="CHEBI:58613"/>
        <dbReference type="ChEBI" id="CHEBI:58866"/>
        <dbReference type="EC" id="4.1.1.48"/>
    </reaction>
</comment>
<reference evidence="11 12" key="1">
    <citation type="submission" date="2020-07" db="EMBL/GenBank/DDBJ databases">
        <title>Sequencing the genomes of 1000 actinobacteria strains.</title>
        <authorList>
            <person name="Klenk H.-P."/>
        </authorList>
    </citation>
    <scope>NUCLEOTIDE SEQUENCE [LARGE SCALE GENOMIC DNA]</scope>
    <source>
        <strain evidence="11 12">DSM 45278</strain>
    </source>
</reference>
<name>A0A7Y9XJK7_9ACTN</name>
<keyword evidence="6" id="KW-0822">Tryptophan biosynthesis</keyword>
<evidence type="ECO:0000313" key="12">
    <source>
        <dbReference type="Proteomes" id="UP000584931"/>
    </source>
</evidence>
<proteinExistence type="predicted"/>
<dbReference type="RefSeq" id="WP_237683449.1">
    <property type="nucleotide sequence ID" value="NZ_JACCHL010000001.1"/>
</dbReference>
<evidence type="ECO:0000256" key="1">
    <source>
        <dbReference type="ARBA" id="ARBA00001633"/>
    </source>
</evidence>
<keyword evidence="8 11" id="KW-0456">Lyase</keyword>
<keyword evidence="7" id="KW-0057">Aromatic amino acid biosynthesis</keyword>